<evidence type="ECO:0000313" key="3">
    <source>
        <dbReference type="Proteomes" id="UP001160027"/>
    </source>
</evidence>
<evidence type="ECO:0000313" key="2">
    <source>
        <dbReference type="EMBL" id="UVX36398.1"/>
    </source>
</evidence>
<keyword evidence="3" id="KW-1185">Reference proteome</keyword>
<organism evidence="2 3">
    <name type="scientific">Bacteriophage sp</name>
    <dbReference type="NCBI Taxonomy" id="38018"/>
    <lineage>
        <taxon>Viruses</taxon>
    </lineage>
</organism>
<proteinExistence type="predicted"/>
<dbReference type="Proteomes" id="UP001160027">
    <property type="component" value="Segment"/>
</dbReference>
<sequence>MTRYLITDQQLRYAIHLAISTRDIDKQDKNYIIESTGKVSDEVLELLASSKTTESEQTENPKQDAGREIDTSEYPFIQLEADELVRMICDAYQTGVFSGKEQS</sequence>
<protein>
    <submittedName>
        <fullName evidence="2">Uncharacterized protein</fullName>
    </submittedName>
</protein>
<reference evidence="3" key="1">
    <citation type="submission" date="2022-07" db="EMBL/GenBank/DDBJ databases">
        <title>High-quality bacteriophage genomes in the Japanese 4D cohort.</title>
        <authorList>
            <person name="Nishijima S."/>
        </authorList>
    </citation>
    <scope>NUCLEOTIDE SEQUENCE [LARGE SCALE GENOMIC DNA]</scope>
</reference>
<dbReference type="EMBL" id="OP072523">
    <property type="protein sequence ID" value="UVX36398.1"/>
    <property type="molecule type" value="Genomic_DNA"/>
</dbReference>
<name>A0ABY5TRU3_9VIRU</name>
<feature type="compositionally biased region" description="Basic and acidic residues" evidence="1">
    <location>
        <begin position="59"/>
        <end position="70"/>
    </location>
</feature>
<feature type="region of interest" description="Disordered" evidence="1">
    <location>
        <begin position="49"/>
        <end position="71"/>
    </location>
</feature>
<evidence type="ECO:0000256" key="1">
    <source>
        <dbReference type="SAM" id="MobiDB-lite"/>
    </source>
</evidence>
<accession>A0ABY5TRU3</accession>